<reference evidence="8" key="2">
    <citation type="submission" date="2025-08" db="UniProtKB">
        <authorList>
            <consortium name="RefSeq"/>
        </authorList>
    </citation>
    <scope>IDENTIFICATION</scope>
    <source>
        <strain evidence="8">S238N-H82</strain>
        <tissue evidence="8">Testes</tissue>
    </source>
</reference>
<dbReference type="SUPFAM" id="SSF57535">
    <property type="entry name" value="Complement control module/SCR domain"/>
    <property type="match status" value="3"/>
</dbReference>
<protein>
    <submittedName>
        <fullName evidence="8">CUB and sushi domain-containing protein 3-like</fullName>
    </submittedName>
</protein>
<dbReference type="RefSeq" id="XP_035697892.1">
    <property type="nucleotide sequence ID" value="XM_035841999.1"/>
</dbReference>
<dbReference type="Pfam" id="PF00084">
    <property type="entry name" value="Sushi"/>
    <property type="match status" value="2"/>
</dbReference>
<evidence type="ECO:0000256" key="4">
    <source>
        <dbReference type="ARBA" id="ARBA00023180"/>
    </source>
</evidence>
<proteinExistence type="predicted"/>
<feature type="domain" description="Sushi" evidence="6">
    <location>
        <begin position="22"/>
        <end position="87"/>
    </location>
</feature>
<evidence type="ECO:0000256" key="5">
    <source>
        <dbReference type="PROSITE-ProRule" id="PRU00302"/>
    </source>
</evidence>
<evidence type="ECO:0000256" key="1">
    <source>
        <dbReference type="ARBA" id="ARBA00022659"/>
    </source>
</evidence>
<feature type="domain" description="Sushi" evidence="6">
    <location>
        <begin position="100"/>
        <end position="150"/>
    </location>
</feature>
<dbReference type="InterPro" id="IPR035976">
    <property type="entry name" value="Sushi/SCR/CCP_sf"/>
</dbReference>
<comment type="caution">
    <text evidence="5">Lacks conserved residue(s) required for the propagation of feature annotation.</text>
</comment>
<organism evidence="7 8">
    <name type="scientific">Branchiostoma floridae</name>
    <name type="common">Florida lancelet</name>
    <name type="synonym">Amphioxus</name>
    <dbReference type="NCBI Taxonomy" id="7739"/>
    <lineage>
        <taxon>Eukaryota</taxon>
        <taxon>Metazoa</taxon>
        <taxon>Chordata</taxon>
        <taxon>Cephalochordata</taxon>
        <taxon>Leptocardii</taxon>
        <taxon>Amphioxiformes</taxon>
        <taxon>Branchiostomatidae</taxon>
        <taxon>Branchiostoma</taxon>
    </lineage>
</organism>
<feature type="disulfide bond" evidence="5">
    <location>
        <begin position="270"/>
        <end position="297"/>
    </location>
</feature>
<dbReference type="InterPro" id="IPR000436">
    <property type="entry name" value="Sushi_SCR_CCP_dom"/>
</dbReference>
<feature type="domain" description="Sushi" evidence="6">
    <location>
        <begin position="242"/>
        <end position="299"/>
    </location>
</feature>
<evidence type="ECO:0000313" key="8">
    <source>
        <dbReference type="RefSeq" id="XP_035697892.1"/>
    </source>
</evidence>
<dbReference type="PROSITE" id="PS50923">
    <property type="entry name" value="SUSHI"/>
    <property type="match status" value="4"/>
</dbReference>
<dbReference type="PANTHER" id="PTHR19325">
    <property type="entry name" value="COMPLEMENT COMPONENT-RELATED SUSHI DOMAIN-CONTAINING"/>
    <property type="match status" value="1"/>
</dbReference>
<dbReference type="GeneID" id="118430968"/>
<keyword evidence="3 5" id="KW-1015">Disulfide bond</keyword>
<name>A0A9J7N9H1_BRAFL</name>
<evidence type="ECO:0000259" key="6">
    <source>
        <dbReference type="PROSITE" id="PS50923"/>
    </source>
</evidence>
<dbReference type="CDD" id="cd00033">
    <property type="entry name" value="CCP"/>
    <property type="match status" value="2"/>
</dbReference>
<dbReference type="OrthoDB" id="9666334at2759"/>
<sequence>MVMLSALVLESEPWWSSRRRRTECSSPPRPAYTSMPRCDRRDPPYQNLDRCYYECSPGCYRVDSKWLLNWKTCDGGHWTGIDIVCAGCCSLPPWPKDTYMNCGISYAEAYKEGTVCSYYCSLYWHIPDYGSTTRTCSKGVWTGTDMVCKRKEGEPPVCSSPPRPANAIRKYCSSSPPTSHGVYCRYECIPGYFHRGGNILRTCVNGVWDGRDTVCVRMCPSPAYTSSDPIYILDDVPIYISSDYGIPISFATRSDCHFPYLQGARCSFRCNPGFIPLYGSNTRTCSNGNWTGTNLACWQTGHPFHWQFYQNRQWDLD</sequence>
<accession>A0A9J7N9H1</accession>
<dbReference type="AlphaFoldDB" id="A0A9J7N9H1"/>
<evidence type="ECO:0000256" key="2">
    <source>
        <dbReference type="ARBA" id="ARBA00022737"/>
    </source>
</evidence>
<dbReference type="Gene3D" id="2.10.70.10">
    <property type="entry name" value="Complement Module, domain 1"/>
    <property type="match status" value="3"/>
</dbReference>
<dbReference type="SMART" id="SM00032">
    <property type="entry name" value="CCP"/>
    <property type="match status" value="4"/>
</dbReference>
<dbReference type="InterPro" id="IPR050350">
    <property type="entry name" value="Compl-Cell_Adhes-Reg"/>
</dbReference>
<feature type="domain" description="Sushi" evidence="6">
    <location>
        <begin position="156"/>
        <end position="217"/>
    </location>
</feature>
<feature type="disulfide bond" evidence="5">
    <location>
        <begin position="188"/>
        <end position="215"/>
    </location>
</feature>
<keyword evidence="4" id="KW-0325">Glycoprotein</keyword>
<keyword evidence="2" id="KW-0677">Repeat</keyword>
<evidence type="ECO:0000256" key="3">
    <source>
        <dbReference type="ARBA" id="ARBA00023157"/>
    </source>
</evidence>
<keyword evidence="7" id="KW-1185">Reference proteome</keyword>
<reference evidence="7" key="1">
    <citation type="journal article" date="2020" name="Nat. Ecol. Evol.">
        <title>Deeply conserved synteny resolves early events in vertebrate evolution.</title>
        <authorList>
            <person name="Simakov O."/>
            <person name="Marletaz F."/>
            <person name="Yue J.X."/>
            <person name="O'Connell B."/>
            <person name="Jenkins J."/>
            <person name="Brandt A."/>
            <person name="Calef R."/>
            <person name="Tung C.H."/>
            <person name="Huang T.K."/>
            <person name="Schmutz J."/>
            <person name="Satoh N."/>
            <person name="Yu J.K."/>
            <person name="Putnam N.H."/>
            <person name="Green R.E."/>
            <person name="Rokhsar D.S."/>
        </authorList>
    </citation>
    <scope>NUCLEOTIDE SEQUENCE [LARGE SCALE GENOMIC DNA]</scope>
    <source>
        <strain evidence="7">S238N-H82</strain>
    </source>
</reference>
<dbReference type="KEGG" id="bfo:118430968"/>
<dbReference type="Proteomes" id="UP000001554">
    <property type="component" value="Chromosome 14"/>
</dbReference>
<dbReference type="PANTHER" id="PTHR19325:SF560">
    <property type="entry name" value="SUSHI, VON WILLEBRAND FACTOR TYPE A, EGF AND PENTRAXIN DOMAIN-CONTAINING PROTEIN 1"/>
    <property type="match status" value="1"/>
</dbReference>
<keyword evidence="1 5" id="KW-0768">Sushi</keyword>
<evidence type="ECO:0000313" key="7">
    <source>
        <dbReference type="Proteomes" id="UP000001554"/>
    </source>
</evidence>
<gene>
    <name evidence="8" type="primary">LOC118430968</name>
</gene>